<protein>
    <submittedName>
        <fullName evidence="1">Uncharacterized protein</fullName>
    </submittedName>
</protein>
<accession>A0A8T5GF21</accession>
<dbReference type="Proteomes" id="UP000722459">
    <property type="component" value="Unassembled WGS sequence"/>
</dbReference>
<sequence>MRRRKVLKTLIVGGAAAAMIHPTSRKKVIKFGKMSVDVYKRTCISLSEKKKVSPKNMAELRPFFNFSSKKEEQEFEREILKNLQSRREKEKTFLPYKIVGEEMQKQILVLTKRRRVFASEYLKNASFEGKNYTRAEVGRALIRYFELNKKDRRVPSEIEIRDMIDNGVEYR</sequence>
<gene>
    <name evidence="1" type="ORF">HON47_03290</name>
</gene>
<dbReference type="AlphaFoldDB" id="A0A8T5GF21"/>
<evidence type="ECO:0000313" key="2">
    <source>
        <dbReference type="Proteomes" id="UP000722459"/>
    </source>
</evidence>
<organism evidence="1 2">
    <name type="scientific">Candidatus Iainarchaeum sp</name>
    <dbReference type="NCBI Taxonomy" id="3101447"/>
    <lineage>
        <taxon>Archaea</taxon>
        <taxon>Candidatus Iainarchaeota</taxon>
        <taxon>Candidatus Iainarchaeia</taxon>
        <taxon>Candidatus Iainarchaeales</taxon>
        <taxon>Candidatus Iainarchaeaceae</taxon>
        <taxon>Candidatus Iainarchaeum</taxon>
    </lineage>
</organism>
<proteinExistence type="predicted"/>
<evidence type="ECO:0000313" key="1">
    <source>
        <dbReference type="EMBL" id="MBT4870571.1"/>
    </source>
</evidence>
<dbReference type="EMBL" id="JABJNZ010000046">
    <property type="protein sequence ID" value="MBT4870571.1"/>
    <property type="molecule type" value="Genomic_DNA"/>
</dbReference>
<comment type="caution">
    <text evidence="1">The sequence shown here is derived from an EMBL/GenBank/DDBJ whole genome shotgun (WGS) entry which is preliminary data.</text>
</comment>
<reference evidence="1" key="1">
    <citation type="journal article" date="2021" name="ISME J.">
        <title>Mercury methylation by metabolically versatile and cosmopolitan marine bacteria.</title>
        <authorList>
            <person name="Lin H."/>
            <person name="Ascher D.B."/>
            <person name="Myung Y."/>
            <person name="Lamborg C.H."/>
            <person name="Hallam S.J."/>
            <person name="Gionfriddo C.M."/>
            <person name="Holt K.E."/>
            <person name="Moreau J.W."/>
        </authorList>
    </citation>
    <scope>NUCLEOTIDE SEQUENCE</scope>
    <source>
        <strain evidence="1">SI075_bin30</strain>
    </source>
</reference>
<name>A0A8T5GF21_9ARCH</name>